<accession>A0A645IQI6</accession>
<name>A0A645IQI6_9ZZZZ</name>
<reference evidence="1" key="1">
    <citation type="submission" date="2019-08" db="EMBL/GenBank/DDBJ databases">
        <authorList>
            <person name="Kucharzyk K."/>
            <person name="Murdoch R.W."/>
            <person name="Higgins S."/>
            <person name="Loffler F."/>
        </authorList>
    </citation>
    <scope>NUCLEOTIDE SEQUENCE</scope>
</reference>
<gene>
    <name evidence="1" type="ORF">SDC9_201275</name>
</gene>
<protein>
    <recommendedName>
        <fullName evidence="2">Glycosyl transferase family 1 domain-containing protein</fullName>
    </recommendedName>
</protein>
<evidence type="ECO:0008006" key="2">
    <source>
        <dbReference type="Google" id="ProtNLM"/>
    </source>
</evidence>
<proteinExistence type="predicted"/>
<sequence>MPTRTDSQGVMACEIATFGMPLITSNIDVCEEIFCGFKNVFFIDNEIKNINLDSIYSDIKKWQMKGKNLKYFSENTMLKEINLFQRILNG</sequence>
<comment type="caution">
    <text evidence="1">The sequence shown here is derived from an EMBL/GenBank/DDBJ whole genome shotgun (WGS) entry which is preliminary data.</text>
</comment>
<dbReference type="EMBL" id="VSSQ01120909">
    <property type="protein sequence ID" value="MPN53611.1"/>
    <property type="molecule type" value="Genomic_DNA"/>
</dbReference>
<organism evidence="1">
    <name type="scientific">bioreactor metagenome</name>
    <dbReference type="NCBI Taxonomy" id="1076179"/>
    <lineage>
        <taxon>unclassified sequences</taxon>
        <taxon>metagenomes</taxon>
        <taxon>ecological metagenomes</taxon>
    </lineage>
</organism>
<evidence type="ECO:0000313" key="1">
    <source>
        <dbReference type="EMBL" id="MPN53611.1"/>
    </source>
</evidence>
<dbReference type="AlphaFoldDB" id="A0A645IQI6"/>